<accession>A0AAP8MX93</accession>
<evidence type="ECO:0000256" key="2">
    <source>
        <dbReference type="SAM" id="Phobius"/>
    </source>
</evidence>
<evidence type="ECO:0000313" key="4">
    <source>
        <dbReference type="EMBL" id="NMR69691.1"/>
    </source>
</evidence>
<feature type="transmembrane region" description="Helical" evidence="2">
    <location>
        <begin position="12"/>
        <end position="32"/>
    </location>
</feature>
<organism evidence="5 6">
    <name type="scientific">Vibrio breoganii</name>
    <dbReference type="NCBI Taxonomy" id="553239"/>
    <lineage>
        <taxon>Bacteria</taxon>
        <taxon>Pseudomonadati</taxon>
        <taxon>Pseudomonadota</taxon>
        <taxon>Gammaproteobacteria</taxon>
        <taxon>Vibrionales</taxon>
        <taxon>Vibrionaceae</taxon>
        <taxon>Vibrio</taxon>
    </lineage>
</organism>
<evidence type="ECO:0000313" key="6">
    <source>
        <dbReference type="Proteomes" id="UP000235611"/>
    </source>
</evidence>
<feature type="domain" description="Putative Flp pilus-assembly TadG-like N-terminal" evidence="3">
    <location>
        <begin position="14"/>
        <end position="56"/>
    </location>
</feature>
<feature type="region of interest" description="Disordered" evidence="1">
    <location>
        <begin position="373"/>
        <end position="396"/>
    </location>
</feature>
<evidence type="ECO:0000256" key="1">
    <source>
        <dbReference type="SAM" id="MobiDB-lite"/>
    </source>
</evidence>
<keyword evidence="2" id="KW-1133">Transmembrane helix</keyword>
<proteinExistence type="predicted"/>
<reference evidence="4 7" key="4">
    <citation type="submission" date="2020-04" db="EMBL/GenBank/DDBJ databases">
        <title>WGS-Seq of Vibrio isolated by the O'Toole Lab.</title>
        <authorList>
            <person name="Mckone K.P."/>
            <person name="Whitaker R."/>
            <person name="Sevigney J.L."/>
            <person name="Herring J.B."/>
            <person name="O'Toole G."/>
        </authorList>
    </citation>
    <scope>NUCLEOTIDE SEQUENCE [LARGE SCALE GENOMIC DNA]</scope>
    <source>
        <strain evidence="4 7">BS_02</strain>
    </source>
</reference>
<keyword evidence="2" id="KW-0812">Transmembrane</keyword>
<dbReference type="Pfam" id="PF13400">
    <property type="entry name" value="Tad"/>
    <property type="match status" value="1"/>
</dbReference>
<dbReference type="EMBL" id="MDBO01000074">
    <property type="protein sequence ID" value="PMP10309.1"/>
    <property type="molecule type" value="Genomic_DNA"/>
</dbReference>
<protein>
    <submittedName>
        <fullName evidence="4">Tad domain-containing protein</fullName>
    </submittedName>
</protein>
<dbReference type="RefSeq" id="WP_102454666.1">
    <property type="nucleotide sequence ID" value="NZ_JABBXC010000011.1"/>
</dbReference>
<reference evidence="5" key="3">
    <citation type="journal article" date="2018" name="Nature">
        <title>A major lineage of non-tailed dsDNA viruses as unrecognized killers of marine bacteria.</title>
        <authorList>
            <person name="Kauffman K.M."/>
            <person name="Hussain F.A."/>
            <person name="Yang J."/>
            <person name="Arevalo P."/>
            <person name="Brown J.M."/>
            <person name="Chang W.K."/>
            <person name="VanInsberghe D."/>
            <person name="Elsherbini J."/>
            <person name="Sharma R.S."/>
            <person name="Cutler M.B."/>
            <person name="Kelly L."/>
            <person name="Polz M.F."/>
        </authorList>
    </citation>
    <scope>NUCLEOTIDE SEQUENCE</scope>
    <source>
        <strain evidence="5">10N.222.49.A5</strain>
    </source>
</reference>
<dbReference type="AlphaFoldDB" id="A0AAP8MX93"/>
<evidence type="ECO:0000313" key="5">
    <source>
        <dbReference type="EMBL" id="PMP10309.1"/>
    </source>
</evidence>
<dbReference type="EMBL" id="JABCJR010000010">
    <property type="protein sequence ID" value="NMR69691.1"/>
    <property type="molecule type" value="Genomic_DNA"/>
</dbReference>
<evidence type="ECO:0000313" key="7">
    <source>
        <dbReference type="Proteomes" id="UP000590068"/>
    </source>
</evidence>
<keyword evidence="2" id="KW-0472">Membrane</keyword>
<dbReference type="Proteomes" id="UP000235611">
    <property type="component" value="Unassembled WGS sequence"/>
</dbReference>
<gene>
    <name evidence="5" type="ORF">BCS93_10815</name>
    <name evidence="4" type="ORF">HJ568_06850</name>
</gene>
<dbReference type="InterPro" id="IPR028087">
    <property type="entry name" value="Tad_N"/>
</dbReference>
<comment type="caution">
    <text evidence="5">The sequence shown here is derived from an EMBL/GenBank/DDBJ whole genome shotgun (WGS) entry which is preliminary data.</text>
</comment>
<reference evidence="6" key="1">
    <citation type="submission" date="2016-07" db="EMBL/GenBank/DDBJ databases">
        <title>Nontailed viruses are major unrecognized killers of bacteria in the ocean.</title>
        <authorList>
            <person name="Kauffman K."/>
            <person name="Hussain F."/>
            <person name="Yang J."/>
            <person name="Arevalo P."/>
            <person name="Brown J."/>
            <person name="Cutler M."/>
            <person name="Kelly L."/>
            <person name="Polz M.F."/>
        </authorList>
    </citation>
    <scope>NUCLEOTIDE SEQUENCE [LARGE SCALE GENOMIC DNA]</scope>
    <source>
        <strain evidence="6">10N.222.49.A5</strain>
    </source>
</reference>
<dbReference type="Proteomes" id="UP000590068">
    <property type="component" value="Unassembled WGS sequence"/>
</dbReference>
<evidence type="ECO:0000259" key="3">
    <source>
        <dbReference type="Pfam" id="PF13400"/>
    </source>
</evidence>
<sequence length="440" mass="46126">MHGSRRHNQSGLVIILFTIALTVLLGFAALAIDLNHVVLNKARLQNGVDAAALAAAVVADSGQSESDIANAALDALKNYSSASGNSEISVTQNQAITGSGSSFSIALSDSASLLVQLSNDPTQFPASTFQRTDPVSGDFNDIYVRVQASGVALDGFFLSLFNISKSVSSSAVAGPSSSVTSSSQLCNLVPMAVCAKDKTDTEFGGYDEGDFEVLKESDWKESDFNTPGNFQLLDFTGKGEVDEQLAGGYDGCLSGGTVNVATGNSVGLVKKGLNTRFGDYQGNMSADEYPPDIYVKEGAITTDDDGNITSDFTYSDYKQDIADGTYTEKSGGVEGRRLLSVPVIDCSNNIGGNGSNAEFNVVSVGCFFLTQQAPESNGNGNGNGKDKDTEDTEDTVTGQQVYGEYTKDCLVNNATFPTTPSASGSYKIQLYKDPIAGSEV</sequence>
<keyword evidence="7" id="KW-1185">Reference proteome</keyword>
<reference evidence="5" key="2">
    <citation type="submission" date="2016-07" db="EMBL/GenBank/DDBJ databases">
        <authorList>
            <person name="Kauffman K."/>
            <person name="Arevalo P."/>
            <person name="Polz M.F."/>
        </authorList>
    </citation>
    <scope>NUCLEOTIDE SEQUENCE</scope>
    <source>
        <strain evidence="5">10N.222.49.A5</strain>
    </source>
</reference>
<name>A0AAP8MX93_9VIBR</name>